<evidence type="ECO:0000256" key="8">
    <source>
        <dbReference type="ARBA" id="ARBA00023212"/>
    </source>
</evidence>
<evidence type="ECO:0000256" key="1">
    <source>
        <dbReference type="ARBA" id="ARBA00004611"/>
    </source>
</evidence>
<dbReference type="SMART" id="SM00365">
    <property type="entry name" value="LRR_SD22"/>
    <property type="match status" value="4"/>
</dbReference>
<evidence type="ECO:0000256" key="2">
    <source>
        <dbReference type="ARBA" id="ARBA00022490"/>
    </source>
</evidence>
<evidence type="ECO:0000256" key="9">
    <source>
        <dbReference type="ARBA" id="ARBA00023273"/>
    </source>
</evidence>
<dbReference type="STRING" id="283909.R7V961"/>
<dbReference type="SUPFAM" id="SSF52075">
    <property type="entry name" value="Outer arm dynein light chain 1"/>
    <property type="match status" value="1"/>
</dbReference>
<evidence type="ECO:0000313" key="12">
    <source>
        <dbReference type="EMBL" id="ELU12260.1"/>
    </source>
</evidence>
<dbReference type="FunCoup" id="R7V961">
    <property type="interactions" value="56"/>
</dbReference>
<evidence type="ECO:0000313" key="13">
    <source>
        <dbReference type="EnsemblMetazoa" id="CapteP114721"/>
    </source>
</evidence>
<reference evidence="13" key="3">
    <citation type="submission" date="2015-06" db="UniProtKB">
        <authorList>
            <consortium name="EnsemblMetazoa"/>
        </authorList>
    </citation>
    <scope>IDENTIFICATION</scope>
</reference>
<dbReference type="PROSITE" id="PS51450">
    <property type="entry name" value="LRR"/>
    <property type="match status" value="5"/>
</dbReference>
<dbReference type="PANTHER" id="PTHR45973">
    <property type="entry name" value="PROTEIN PHOSPHATASE 1 REGULATORY SUBUNIT SDS22-RELATED"/>
    <property type="match status" value="1"/>
</dbReference>
<dbReference type="GO" id="GO:0005929">
    <property type="term" value="C:cilium"/>
    <property type="evidence" value="ECO:0007669"/>
    <property type="project" value="TreeGrafter"/>
</dbReference>
<reference evidence="12 14" key="2">
    <citation type="journal article" date="2013" name="Nature">
        <title>Insights into bilaterian evolution from three spiralian genomes.</title>
        <authorList>
            <person name="Simakov O."/>
            <person name="Marletaz F."/>
            <person name="Cho S.J."/>
            <person name="Edsinger-Gonzales E."/>
            <person name="Havlak P."/>
            <person name="Hellsten U."/>
            <person name="Kuo D.H."/>
            <person name="Larsson T."/>
            <person name="Lv J."/>
            <person name="Arendt D."/>
            <person name="Savage R."/>
            <person name="Osoegawa K."/>
            <person name="de Jong P."/>
            <person name="Grimwood J."/>
            <person name="Chapman J.A."/>
            <person name="Shapiro H."/>
            <person name="Aerts A."/>
            <person name="Otillar R.P."/>
            <person name="Terry A.Y."/>
            <person name="Boore J.L."/>
            <person name="Grigoriev I.V."/>
            <person name="Lindberg D.R."/>
            <person name="Seaver E.C."/>
            <person name="Weisblat D.A."/>
            <person name="Putnam N.H."/>
            <person name="Rokhsar D.S."/>
        </authorList>
    </citation>
    <scope>NUCLEOTIDE SEQUENCE</scope>
    <source>
        <strain evidence="12 14">I ESC-2004</strain>
    </source>
</reference>
<name>R7V961_CAPTE</name>
<evidence type="ECO:0000256" key="3">
    <source>
        <dbReference type="ARBA" id="ARBA00022614"/>
    </source>
</evidence>
<comment type="subcellular location">
    <subcellularLocation>
        <location evidence="1">Cytoplasm</location>
        <location evidence="1">Cytoskeleton</location>
        <location evidence="1">Flagellum axoneme</location>
    </subcellularLocation>
</comment>
<dbReference type="EMBL" id="AMQN01005475">
    <property type="status" value="NOT_ANNOTATED_CDS"/>
    <property type="molecule type" value="Genomic_DNA"/>
</dbReference>
<evidence type="ECO:0000256" key="7">
    <source>
        <dbReference type="ARBA" id="ARBA00023069"/>
    </source>
</evidence>
<evidence type="ECO:0000313" key="14">
    <source>
        <dbReference type="Proteomes" id="UP000014760"/>
    </source>
</evidence>
<comment type="similarity">
    <text evidence="10">Belongs to the DRC3 family.</text>
</comment>
<evidence type="ECO:0000256" key="10">
    <source>
        <dbReference type="ARBA" id="ARBA00038378"/>
    </source>
</evidence>
<dbReference type="Pfam" id="PF14580">
    <property type="entry name" value="LRR_9"/>
    <property type="match status" value="1"/>
</dbReference>
<proteinExistence type="inferred from homology"/>
<keyword evidence="4" id="KW-0677">Repeat</keyword>
<evidence type="ECO:0000256" key="5">
    <source>
        <dbReference type="ARBA" id="ARBA00022846"/>
    </source>
</evidence>
<dbReference type="OMA" id="SFMEMMT"/>
<keyword evidence="8" id="KW-0206">Cytoskeleton</keyword>
<dbReference type="EnsemblMetazoa" id="CapteT114721">
    <property type="protein sequence ID" value="CapteP114721"/>
    <property type="gene ID" value="CapteG114721"/>
</dbReference>
<protein>
    <recommendedName>
        <fullName evidence="11">Dynein regulatory complex subunit 3</fullName>
    </recommendedName>
</protein>
<dbReference type="AlphaFoldDB" id="R7V961"/>
<keyword evidence="5" id="KW-0282">Flagellum</keyword>
<dbReference type="InterPro" id="IPR032675">
    <property type="entry name" value="LRR_dom_sf"/>
</dbReference>
<keyword evidence="2" id="KW-0963">Cytoplasm</keyword>
<keyword evidence="9" id="KW-0966">Cell projection</keyword>
<dbReference type="InterPro" id="IPR050576">
    <property type="entry name" value="Cilia_flagella_integrity"/>
</dbReference>
<dbReference type="Proteomes" id="UP000014760">
    <property type="component" value="Unassembled WGS sequence"/>
</dbReference>
<dbReference type="PANTHER" id="PTHR45973:SF12">
    <property type="entry name" value="DYNEIN REGULATORY COMPLEX SUBUNIT 3"/>
    <property type="match status" value="1"/>
</dbReference>
<accession>R7V961</accession>
<dbReference type="Gene3D" id="3.80.10.10">
    <property type="entry name" value="Ribonuclease Inhibitor"/>
    <property type="match status" value="1"/>
</dbReference>
<sequence length="523" mass="61507">MSRLYDTVEPSVVDEEMLQKAVEEQGPKEEAGKIAKDEGIDFGEVKKLRLDFKNVLRIDNLWCFTNLVKLQLDNNIIEKVEGLDMLTNLIWLDLSFNNIEVIDGLDKLTKLEDLTLFNNRIQTIENMDSLSNLHVFSIGNNNLKQLDNLTYLRRFPQLLTLNLSGNPICELEEYQRFVIAYLPSLEYLDYRLVDDSFRQTAYERYEISIQEIQHDEMQAERKAIEEKESAQQFALHKVTYVENLNGPQLFDGMYTDDPEGQKLNLMPGVSDLLIPYPFLILKKFAALCQEMFELGLSKHEERKKDVTMFWECFNEAKEENKESGMKHIEEFMSYKKWLWTEFGQITDQRVLDAKISEYNTKVKELWDSLMGLEMQLDAIKDFERNMSDMVAAFLEAIQGFMSQCRDLENTHHERLMEIAIVSVEKMSKNEFDDDIPEDLRDLFVDKDTIISAVQSSHDVHLMRIDNREDDLITRINHWMQNLIDEIHSNEEVIRNRKRVTEINHLIDHLREELDNLDLGSQNY</sequence>
<reference evidence="14" key="1">
    <citation type="submission" date="2012-12" db="EMBL/GenBank/DDBJ databases">
        <authorList>
            <person name="Hellsten U."/>
            <person name="Grimwood J."/>
            <person name="Chapman J.A."/>
            <person name="Shapiro H."/>
            <person name="Aerts A."/>
            <person name="Otillar R.P."/>
            <person name="Terry A.Y."/>
            <person name="Boore J.L."/>
            <person name="Simakov O."/>
            <person name="Marletaz F."/>
            <person name="Cho S.-J."/>
            <person name="Edsinger-Gonzales E."/>
            <person name="Havlak P."/>
            <person name="Kuo D.-H."/>
            <person name="Larsson T."/>
            <person name="Lv J."/>
            <person name="Arendt D."/>
            <person name="Savage R."/>
            <person name="Osoegawa K."/>
            <person name="de Jong P."/>
            <person name="Lindberg D.R."/>
            <person name="Seaver E.C."/>
            <person name="Weisblat D.A."/>
            <person name="Putnam N.H."/>
            <person name="Grigoriev I.V."/>
            <person name="Rokhsar D.S."/>
        </authorList>
    </citation>
    <scope>NUCLEOTIDE SEQUENCE</scope>
    <source>
        <strain evidence="14">I ESC-2004</strain>
    </source>
</reference>
<keyword evidence="7" id="KW-0969">Cilium</keyword>
<gene>
    <name evidence="12" type="ORF">CAPTEDRAFT_114721</name>
</gene>
<dbReference type="OrthoDB" id="27917at2759"/>
<evidence type="ECO:0000256" key="11">
    <source>
        <dbReference type="ARBA" id="ARBA00040950"/>
    </source>
</evidence>
<keyword evidence="3" id="KW-0433">Leucine-rich repeat</keyword>
<evidence type="ECO:0000256" key="4">
    <source>
        <dbReference type="ARBA" id="ARBA00022737"/>
    </source>
</evidence>
<dbReference type="InterPro" id="IPR001611">
    <property type="entry name" value="Leu-rich_rpt"/>
</dbReference>
<keyword evidence="14" id="KW-1185">Reference proteome</keyword>
<organism evidence="12">
    <name type="scientific">Capitella teleta</name>
    <name type="common">Polychaete worm</name>
    <dbReference type="NCBI Taxonomy" id="283909"/>
    <lineage>
        <taxon>Eukaryota</taxon>
        <taxon>Metazoa</taxon>
        <taxon>Spiralia</taxon>
        <taxon>Lophotrochozoa</taxon>
        <taxon>Annelida</taxon>
        <taxon>Polychaeta</taxon>
        <taxon>Sedentaria</taxon>
        <taxon>Scolecida</taxon>
        <taxon>Capitellidae</taxon>
        <taxon>Capitella</taxon>
    </lineage>
</organism>
<dbReference type="EMBL" id="KB296106">
    <property type="protein sequence ID" value="ELU12260.1"/>
    <property type="molecule type" value="Genomic_DNA"/>
</dbReference>
<keyword evidence="6" id="KW-0175">Coiled coil</keyword>
<evidence type="ECO:0000256" key="6">
    <source>
        <dbReference type="ARBA" id="ARBA00023054"/>
    </source>
</evidence>
<dbReference type="HOGENOM" id="CLU_026827_0_0_1"/>